<dbReference type="EMBL" id="BAAAHQ010000023">
    <property type="protein sequence ID" value="GAA0936951.1"/>
    <property type="molecule type" value="Genomic_DNA"/>
</dbReference>
<name>A0ABP4AM43_9ACTN</name>
<evidence type="ECO:0000313" key="2">
    <source>
        <dbReference type="Proteomes" id="UP001501578"/>
    </source>
</evidence>
<accession>A0ABP4AM43</accession>
<keyword evidence="2" id="KW-1185">Reference proteome</keyword>
<evidence type="ECO:0000313" key="1">
    <source>
        <dbReference type="EMBL" id="GAA0936951.1"/>
    </source>
</evidence>
<sequence length="373" mass="40209">MSGSPVRLSTVVMHHPARAPLLADLLPACAKLDPRVIPDPRPDDFASPLRTAKAAWAAVADDATHHLVLQDDVRLADDFAGQLLGLLAGHPGRALTLYTSWHTPQNSYLVRLATALGAALAPLSAGEWTPTLGLVLPAARARELAVFLARFPDVVRDEDWLVLTYLRGLGAPVMATVPHLLDHTESGTLAGHPGRFHATLFQPAQPVPHTHWTLDPALERALSERAALSGPRAFTVELAGSRCLLRMLGLERGEPVEHTFGWYWHDWCFLVGADPGRIADAFDRHRRDRPEPPWPALEVWAAGYLLGADAAAVAPARSGAGRPGFVRLAVESWVRSGLREDDLVRLGEAGVRELAEVGVAAVTEGAADPLEPQ</sequence>
<dbReference type="Proteomes" id="UP001501578">
    <property type="component" value="Unassembled WGS sequence"/>
</dbReference>
<dbReference type="RefSeq" id="WP_343952013.1">
    <property type="nucleotide sequence ID" value="NZ_BAAAHQ010000023.1"/>
</dbReference>
<proteinExistence type="predicted"/>
<protein>
    <submittedName>
        <fullName evidence="1">Uncharacterized protein</fullName>
    </submittedName>
</protein>
<reference evidence="2" key="1">
    <citation type="journal article" date="2019" name="Int. J. Syst. Evol. Microbiol.">
        <title>The Global Catalogue of Microorganisms (GCM) 10K type strain sequencing project: providing services to taxonomists for standard genome sequencing and annotation.</title>
        <authorList>
            <consortium name="The Broad Institute Genomics Platform"/>
            <consortium name="The Broad Institute Genome Sequencing Center for Infectious Disease"/>
            <person name="Wu L."/>
            <person name="Ma J."/>
        </authorList>
    </citation>
    <scope>NUCLEOTIDE SEQUENCE [LARGE SCALE GENOMIC DNA]</scope>
    <source>
        <strain evidence="2">JCM 11136</strain>
    </source>
</reference>
<gene>
    <name evidence="1" type="ORF">GCM10009560_45970</name>
</gene>
<organism evidence="1 2">
    <name type="scientific">Nonomuraea longicatena</name>
    <dbReference type="NCBI Taxonomy" id="83682"/>
    <lineage>
        <taxon>Bacteria</taxon>
        <taxon>Bacillati</taxon>
        <taxon>Actinomycetota</taxon>
        <taxon>Actinomycetes</taxon>
        <taxon>Streptosporangiales</taxon>
        <taxon>Streptosporangiaceae</taxon>
        <taxon>Nonomuraea</taxon>
    </lineage>
</organism>
<comment type="caution">
    <text evidence="1">The sequence shown here is derived from an EMBL/GenBank/DDBJ whole genome shotgun (WGS) entry which is preliminary data.</text>
</comment>